<protein>
    <recommendedName>
        <fullName evidence="5">Arsenite methyltransferase</fullName>
        <ecNumber evidence="4">2.1.1.137</ecNumber>
    </recommendedName>
</protein>
<keyword evidence="2" id="KW-0949">S-adenosyl-L-methionine</keyword>
<keyword evidence="10" id="KW-0489">Methyltransferase</keyword>
<name>A0A5C6CQ14_9BACT</name>
<dbReference type="InterPro" id="IPR026669">
    <property type="entry name" value="Arsenite_MeTrfase-like"/>
</dbReference>
<comment type="catalytic activity">
    <reaction evidence="6">
        <text>arsenic triglutathione + [thioredoxin]-dithiol + S-adenosyl-L-methionine + 2 H2O = methylarsonous acid + [thioredoxin]-disulfide + 3 glutathione + S-adenosyl-L-homocysteine + H(+)</text>
        <dbReference type="Rhea" id="RHEA:69460"/>
        <dbReference type="Rhea" id="RHEA-COMP:10698"/>
        <dbReference type="Rhea" id="RHEA-COMP:10700"/>
        <dbReference type="ChEBI" id="CHEBI:15377"/>
        <dbReference type="ChEBI" id="CHEBI:15378"/>
        <dbReference type="ChEBI" id="CHEBI:17826"/>
        <dbReference type="ChEBI" id="CHEBI:29950"/>
        <dbReference type="ChEBI" id="CHEBI:50058"/>
        <dbReference type="ChEBI" id="CHEBI:57856"/>
        <dbReference type="ChEBI" id="CHEBI:57925"/>
        <dbReference type="ChEBI" id="CHEBI:59789"/>
        <dbReference type="ChEBI" id="CHEBI:183640"/>
        <dbReference type="EC" id="2.1.1.137"/>
    </reaction>
</comment>
<evidence type="ECO:0000313" key="11">
    <source>
        <dbReference type="Proteomes" id="UP000316304"/>
    </source>
</evidence>
<reference evidence="10 11" key="1">
    <citation type="submission" date="2019-02" db="EMBL/GenBank/DDBJ databases">
        <title>Deep-cultivation of Planctomycetes and their phenomic and genomic characterization uncovers novel biology.</title>
        <authorList>
            <person name="Wiegand S."/>
            <person name="Jogler M."/>
            <person name="Boedeker C."/>
            <person name="Pinto D."/>
            <person name="Vollmers J."/>
            <person name="Rivas-Marin E."/>
            <person name="Kohn T."/>
            <person name="Peeters S.H."/>
            <person name="Heuer A."/>
            <person name="Rast P."/>
            <person name="Oberbeckmann S."/>
            <person name="Bunk B."/>
            <person name="Jeske O."/>
            <person name="Meyerdierks A."/>
            <person name="Storesund J.E."/>
            <person name="Kallscheuer N."/>
            <person name="Luecker S."/>
            <person name="Lage O.M."/>
            <person name="Pohl T."/>
            <person name="Merkel B.J."/>
            <person name="Hornburger P."/>
            <person name="Mueller R.-W."/>
            <person name="Bruemmer F."/>
            <person name="Labrenz M."/>
            <person name="Spormann A.M."/>
            <person name="Op Den Camp H."/>
            <person name="Overmann J."/>
            <person name="Amann R."/>
            <person name="Jetten M.S.M."/>
            <person name="Mascher T."/>
            <person name="Medema M.H."/>
            <person name="Devos D.P."/>
            <person name="Kaster A.-K."/>
            <person name="Ovreas L."/>
            <person name="Rohde M."/>
            <person name="Galperin M.Y."/>
            <person name="Jogler C."/>
        </authorList>
    </citation>
    <scope>NUCLEOTIDE SEQUENCE [LARGE SCALE GENOMIC DNA]</scope>
    <source>
        <strain evidence="10 11">Pla52o</strain>
    </source>
</reference>
<evidence type="ECO:0000256" key="4">
    <source>
        <dbReference type="ARBA" id="ARBA00034521"/>
    </source>
</evidence>
<evidence type="ECO:0000259" key="9">
    <source>
        <dbReference type="Pfam" id="PF13847"/>
    </source>
</evidence>
<evidence type="ECO:0000256" key="1">
    <source>
        <dbReference type="ARBA" id="ARBA00022679"/>
    </source>
</evidence>
<dbReference type="InterPro" id="IPR029063">
    <property type="entry name" value="SAM-dependent_MTases_sf"/>
</dbReference>
<dbReference type="OrthoDB" id="9772751at2"/>
<comment type="caution">
    <text evidence="10">The sequence shown here is derived from an EMBL/GenBank/DDBJ whole genome shotgun (WGS) entry which is preliminary data.</text>
</comment>
<feature type="domain" description="Methyltransferase" evidence="9">
    <location>
        <begin position="166"/>
        <end position="248"/>
    </location>
</feature>
<dbReference type="RefSeq" id="WP_146592899.1">
    <property type="nucleotide sequence ID" value="NZ_SJPT01000001.1"/>
</dbReference>
<dbReference type="SUPFAM" id="SSF53335">
    <property type="entry name" value="S-adenosyl-L-methionine-dependent methyltransferases"/>
    <property type="match status" value="1"/>
</dbReference>
<comment type="catalytic activity">
    <reaction evidence="7">
        <text>arsenic triglutathione + 2 [thioredoxin]-dithiol + 2 S-adenosyl-L-methionine + H2O = dimethylarsinous acid + 2 [thioredoxin]-disulfide + 3 glutathione + 2 S-adenosyl-L-homocysteine + 2 H(+)</text>
        <dbReference type="Rhea" id="RHEA:69464"/>
        <dbReference type="Rhea" id="RHEA-COMP:10698"/>
        <dbReference type="Rhea" id="RHEA-COMP:10700"/>
        <dbReference type="ChEBI" id="CHEBI:15377"/>
        <dbReference type="ChEBI" id="CHEBI:15378"/>
        <dbReference type="ChEBI" id="CHEBI:23808"/>
        <dbReference type="ChEBI" id="CHEBI:29950"/>
        <dbReference type="ChEBI" id="CHEBI:50058"/>
        <dbReference type="ChEBI" id="CHEBI:57856"/>
        <dbReference type="ChEBI" id="CHEBI:57925"/>
        <dbReference type="ChEBI" id="CHEBI:59789"/>
        <dbReference type="ChEBI" id="CHEBI:183640"/>
        <dbReference type="EC" id="2.1.1.137"/>
    </reaction>
</comment>
<dbReference type="EMBL" id="SJPT01000001">
    <property type="protein sequence ID" value="TWU26572.1"/>
    <property type="molecule type" value="Genomic_DNA"/>
</dbReference>
<dbReference type="CDD" id="cd02440">
    <property type="entry name" value="AdoMet_MTases"/>
    <property type="match status" value="1"/>
</dbReference>
<dbReference type="EC" id="2.1.1.137" evidence="4"/>
<evidence type="ECO:0000256" key="3">
    <source>
        <dbReference type="ARBA" id="ARBA00034487"/>
    </source>
</evidence>
<gene>
    <name evidence="10" type="ORF">Pla52o_04250</name>
</gene>
<dbReference type="Pfam" id="PF13847">
    <property type="entry name" value="Methyltransf_31"/>
    <property type="match status" value="2"/>
</dbReference>
<dbReference type="Gene3D" id="3.40.50.150">
    <property type="entry name" value="Vaccinia Virus protein VP39"/>
    <property type="match status" value="1"/>
</dbReference>
<dbReference type="InterPro" id="IPR025714">
    <property type="entry name" value="Methyltranfer_dom"/>
</dbReference>
<dbReference type="GO" id="GO:0030791">
    <property type="term" value="F:arsenite methyltransferase activity"/>
    <property type="evidence" value="ECO:0007669"/>
    <property type="project" value="UniProtKB-EC"/>
</dbReference>
<dbReference type="GO" id="GO:0032259">
    <property type="term" value="P:methylation"/>
    <property type="evidence" value="ECO:0007669"/>
    <property type="project" value="UniProtKB-KW"/>
</dbReference>
<sequence>MSKMLDTEHAVTSRYSAAANAVEPALCCPVNYDARYLQVIPNEVIDRDYGCGDPSQYVREGETVLDLGSGGGKICFIASQVVGASGRVIGVDMNDEMLALARGSQPVVAAAIGYDNITFCKGRIQDMAVDRDAIDRHLQSNPVTNESSFRALESFIAEQRRVNPMVHDESVDVVVSNCVLNLVDSAEKPKLFAEIYRVLKNGGRAVISDIVSDQPVPEHLQRDAELWSGCISGALQNEAFVNAFVQAGFDGVEVVVRQEKPWQVVEGIEFRSATVIAYKGQPEDASGAVCDDQVMYRGPFATIHDDQGVEYRRGEMTAVYPNTFAKLSREPYVDHFICVPATKQQDAPGLPIAEPARTFPLQSSADRLPGGSDACCDSGDCC</sequence>
<comment type="catalytic activity">
    <reaction evidence="8">
        <text>arsenic triglutathione + 3 [thioredoxin]-dithiol + 3 S-adenosyl-L-methionine = trimethylarsine + 3 [thioredoxin]-disulfide + 3 glutathione + 3 S-adenosyl-L-homocysteine + 3 H(+)</text>
        <dbReference type="Rhea" id="RHEA:69432"/>
        <dbReference type="Rhea" id="RHEA-COMP:10698"/>
        <dbReference type="Rhea" id="RHEA-COMP:10700"/>
        <dbReference type="ChEBI" id="CHEBI:15378"/>
        <dbReference type="ChEBI" id="CHEBI:27130"/>
        <dbReference type="ChEBI" id="CHEBI:29950"/>
        <dbReference type="ChEBI" id="CHEBI:50058"/>
        <dbReference type="ChEBI" id="CHEBI:57856"/>
        <dbReference type="ChEBI" id="CHEBI:57925"/>
        <dbReference type="ChEBI" id="CHEBI:59789"/>
        <dbReference type="ChEBI" id="CHEBI:183640"/>
        <dbReference type="EC" id="2.1.1.137"/>
    </reaction>
</comment>
<accession>A0A5C6CQ14</accession>
<evidence type="ECO:0000256" key="6">
    <source>
        <dbReference type="ARBA" id="ARBA00047941"/>
    </source>
</evidence>
<dbReference type="Proteomes" id="UP000316304">
    <property type="component" value="Unassembled WGS sequence"/>
</dbReference>
<evidence type="ECO:0000256" key="8">
    <source>
        <dbReference type="ARBA" id="ARBA00048428"/>
    </source>
</evidence>
<dbReference type="PANTHER" id="PTHR43675">
    <property type="entry name" value="ARSENITE METHYLTRANSFERASE"/>
    <property type="match status" value="1"/>
</dbReference>
<comment type="similarity">
    <text evidence="3">Belongs to the methyltransferase superfamily. Arsenite methyltransferase family.</text>
</comment>
<dbReference type="PANTHER" id="PTHR43675:SF8">
    <property type="entry name" value="ARSENITE METHYLTRANSFERASE"/>
    <property type="match status" value="1"/>
</dbReference>
<evidence type="ECO:0000256" key="2">
    <source>
        <dbReference type="ARBA" id="ARBA00022691"/>
    </source>
</evidence>
<proteinExistence type="inferred from homology"/>
<organism evidence="10 11">
    <name type="scientific">Novipirellula galeiformis</name>
    <dbReference type="NCBI Taxonomy" id="2528004"/>
    <lineage>
        <taxon>Bacteria</taxon>
        <taxon>Pseudomonadati</taxon>
        <taxon>Planctomycetota</taxon>
        <taxon>Planctomycetia</taxon>
        <taxon>Pirellulales</taxon>
        <taxon>Pirellulaceae</taxon>
        <taxon>Novipirellula</taxon>
    </lineage>
</organism>
<evidence type="ECO:0000256" key="5">
    <source>
        <dbReference type="ARBA" id="ARBA00034545"/>
    </source>
</evidence>
<keyword evidence="1 10" id="KW-0808">Transferase</keyword>
<dbReference type="AlphaFoldDB" id="A0A5C6CQ14"/>
<evidence type="ECO:0000256" key="7">
    <source>
        <dbReference type="ARBA" id="ARBA00047943"/>
    </source>
</evidence>
<keyword evidence="11" id="KW-1185">Reference proteome</keyword>
<evidence type="ECO:0000313" key="10">
    <source>
        <dbReference type="EMBL" id="TWU26572.1"/>
    </source>
</evidence>
<feature type="domain" description="Methyltransferase" evidence="9">
    <location>
        <begin position="60"/>
        <end position="136"/>
    </location>
</feature>